<gene>
    <name evidence="4" type="ORF">DLM46_33630</name>
</gene>
<name>A0A370MYC0_9BURK</name>
<dbReference type="SUPFAM" id="SSF101801">
    <property type="entry name" value="Surface presentation of antigens (SPOA)"/>
    <property type="match status" value="2"/>
</dbReference>
<dbReference type="NCBIfam" id="TIGR02551">
    <property type="entry name" value="SpaO_YscQ"/>
    <property type="match status" value="1"/>
</dbReference>
<dbReference type="OrthoDB" id="8929629at2"/>
<dbReference type="InterPro" id="IPR036429">
    <property type="entry name" value="SpoA-like_sf"/>
</dbReference>
<dbReference type="RefSeq" id="WP_115108252.1">
    <property type="nucleotide sequence ID" value="NZ_QHKS01000035.1"/>
</dbReference>
<dbReference type="InterPro" id="IPR001543">
    <property type="entry name" value="FliN-like_C"/>
</dbReference>
<evidence type="ECO:0000259" key="3">
    <source>
        <dbReference type="Pfam" id="PF01052"/>
    </source>
</evidence>
<dbReference type="InterPro" id="IPR013385">
    <property type="entry name" value="T3SS_SpaO/YscQ/SpaO"/>
</dbReference>
<accession>A0A370MYC0</accession>
<feature type="domain" description="Flagellar motor switch protein FliN-like C-terminal" evidence="3">
    <location>
        <begin position="215"/>
        <end position="247"/>
    </location>
</feature>
<dbReference type="Gene3D" id="2.30.330.10">
    <property type="entry name" value="SpoA-like"/>
    <property type="match status" value="2"/>
</dbReference>
<reference evidence="5" key="1">
    <citation type="submission" date="2018-05" db="EMBL/GenBank/DDBJ databases">
        <authorList>
            <person name="Feng T."/>
        </authorList>
    </citation>
    <scope>NUCLEOTIDE SEQUENCE [LARGE SCALE GENOMIC DNA]</scope>
    <source>
        <strain evidence="5">S27</strain>
    </source>
</reference>
<feature type="compositionally biased region" description="Low complexity" evidence="2">
    <location>
        <begin position="291"/>
        <end position="315"/>
    </location>
</feature>
<dbReference type="EMBL" id="QHKS01000035">
    <property type="protein sequence ID" value="RDJ98383.1"/>
    <property type="molecule type" value="Genomic_DNA"/>
</dbReference>
<feature type="domain" description="Flagellar motor switch protein FliN-like C-terminal" evidence="3">
    <location>
        <begin position="322"/>
        <end position="392"/>
    </location>
</feature>
<evidence type="ECO:0000256" key="2">
    <source>
        <dbReference type="SAM" id="MobiDB-lite"/>
    </source>
</evidence>
<dbReference type="AlphaFoldDB" id="A0A370MYC0"/>
<evidence type="ECO:0000313" key="5">
    <source>
        <dbReference type="Proteomes" id="UP000254875"/>
    </source>
</evidence>
<dbReference type="PANTHER" id="PTHR30034">
    <property type="entry name" value="FLAGELLAR MOTOR SWITCH PROTEIN FLIM"/>
    <property type="match status" value="1"/>
</dbReference>
<comment type="caution">
    <text evidence="4">The sequence shown here is derived from an EMBL/GenBank/DDBJ whole genome shotgun (WGS) entry which is preliminary data.</text>
</comment>
<dbReference type="Proteomes" id="UP000254875">
    <property type="component" value="Unassembled WGS sequence"/>
</dbReference>
<organism evidence="4 5">
    <name type="scientific">Paraburkholderia lacunae</name>
    <dbReference type="NCBI Taxonomy" id="2211104"/>
    <lineage>
        <taxon>Bacteria</taxon>
        <taxon>Pseudomonadati</taxon>
        <taxon>Pseudomonadota</taxon>
        <taxon>Betaproteobacteria</taxon>
        <taxon>Burkholderiales</taxon>
        <taxon>Burkholderiaceae</taxon>
        <taxon>Paraburkholderia</taxon>
    </lineage>
</organism>
<keyword evidence="5" id="KW-1185">Reference proteome</keyword>
<dbReference type="GO" id="GO:0071978">
    <property type="term" value="P:bacterial-type flagellum-dependent swarming motility"/>
    <property type="evidence" value="ECO:0007669"/>
    <property type="project" value="TreeGrafter"/>
</dbReference>
<dbReference type="GO" id="GO:0050918">
    <property type="term" value="P:positive chemotaxis"/>
    <property type="evidence" value="ECO:0007669"/>
    <property type="project" value="TreeGrafter"/>
</dbReference>
<dbReference type="GO" id="GO:0030254">
    <property type="term" value="P:protein secretion by the type III secretion system"/>
    <property type="evidence" value="ECO:0007669"/>
    <property type="project" value="InterPro"/>
</dbReference>
<dbReference type="PANTHER" id="PTHR30034:SF6">
    <property type="entry name" value="YOP PROTEINS TRANSLOCATION PROTEIN Q"/>
    <property type="match status" value="1"/>
</dbReference>
<dbReference type="Pfam" id="PF01052">
    <property type="entry name" value="FliMN_C"/>
    <property type="match status" value="2"/>
</dbReference>
<comment type="similarity">
    <text evidence="1">Belongs to the FliN/MopA/SpaO family.</text>
</comment>
<evidence type="ECO:0000313" key="4">
    <source>
        <dbReference type="EMBL" id="RDJ98383.1"/>
    </source>
</evidence>
<sequence>MGPLMRRDALMPPAGLATPSALDASPLLPRLTVAAARGLTRAYTAQAPLAVTIGTTPYQLAWRTHAAPADDARAYRFAVGPAHGTLWIDTLAEHTWLGDAAHEAVPPVLRCALLADLCAGMIAGLQALTRQHVELLPPPVGQPFNAPAAAAGQASEPFAARGWRTDPAALCFELSRAQDGWRCHGALTFDAPDALGVFFGGAPAPAAGASTTYAQLPVPLTFEIGRTELTVAELSDVVRGDIIAIERWRAKGQNLLCSARVPGAPGWEIEGRPAGNRIVVERIKEMPLEQSQSPDNSPTSPTSATSAAGAADDSPQQAGARQLDTLAIDLGFELPSRSMPLAELGALQPGAVIEMEQGINQSVIHLVANGMLIGTGTLIAVGQKLGVRVTAINPPAPHNARER</sequence>
<protein>
    <submittedName>
        <fullName evidence="4">YscQ/HrcQ family type III secretion apparatus protein</fullName>
    </submittedName>
</protein>
<feature type="region of interest" description="Disordered" evidence="2">
    <location>
        <begin position="287"/>
        <end position="318"/>
    </location>
</feature>
<evidence type="ECO:0000256" key="1">
    <source>
        <dbReference type="ARBA" id="ARBA00009226"/>
    </source>
</evidence>
<proteinExistence type="inferred from homology"/>